<name>A0ABW8CV93_STRBI</name>
<proteinExistence type="predicted"/>
<feature type="compositionally biased region" description="Pro residues" evidence="2">
    <location>
        <begin position="86"/>
        <end position="100"/>
    </location>
</feature>
<feature type="compositionally biased region" description="Low complexity" evidence="2">
    <location>
        <begin position="76"/>
        <end position="85"/>
    </location>
</feature>
<feature type="region of interest" description="Disordered" evidence="2">
    <location>
        <begin position="67"/>
        <end position="104"/>
    </location>
</feature>
<reference evidence="3 4" key="1">
    <citation type="submission" date="2024-10" db="EMBL/GenBank/DDBJ databases">
        <title>The Natural Products Discovery Center: Release of the First 8490 Sequenced Strains for Exploring Actinobacteria Biosynthetic Diversity.</title>
        <authorList>
            <person name="Kalkreuter E."/>
            <person name="Kautsar S.A."/>
            <person name="Yang D."/>
            <person name="Bader C.D."/>
            <person name="Teijaro C.N."/>
            <person name="Fluegel L."/>
            <person name="Davis C.M."/>
            <person name="Simpson J.R."/>
            <person name="Lauterbach L."/>
            <person name="Steele A.D."/>
            <person name="Gui C."/>
            <person name="Meng S."/>
            <person name="Li G."/>
            <person name="Viehrig K."/>
            <person name="Ye F."/>
            <person name="Su P."/>
            <person name="Kiefer A.F."/>
            <person name="Nichols A."/>
            <person name="Cepeda A.J."/>
            <person name="Yan W."/>
            <person name="Fan B."/>
            <person name="Jiang Y."/>
            <person name="Adhikari A."/>
            <person name="Zheng C.-J."/>
            <person name="Schuster L."/>
            <person name="Cowan T.M."/>
            <person name="Smanski M.J."/>
            <person name="Chevrette M.G."/>
            <person name="De Carvalho L.P.S."/>
            <person name="Shen B."/>
        </authorList>
    </citation>
    <scope>NUCLEOTIDE SEQUENCE [LARGE SCALE GENOMIC DNA]</scope>
    <source>
        <strain evidence="3 4">NPDC053346</strain>
    </source>
</reference>
<keyword evidence="1" id="KW-0704">Schiff base</keyword>
<dbReference type="EMBL" id="JBITYT010000008">
    <property type="protein sequence ID" value="MFI9121503.1"/>
    <property type="molecule type" value="Genomic_DNA"/>
</dbReference>
<dbReference type="Gene3D" id="3.20.20.70">
    <property type="entry name" value="Aldolase class I"/>
    <property type="match status" value="1"/>
</dbReference>
<dbReference type="SUPFAM" id="SSF51569">
    <property type="entry name" value="Aldolase"/>
    <property type="match status" value="1"/>
</dbReference>
<comment type="caution">
    <text evidence="3">The sequence shown here is derived from an EMBL/GenBank/DDBJ whole genome shotgun (WGS) entry which is preliminary data.</text>
</comment>
<dbReference type="Proteomes" id="UP001614391">
    <property type="component" value="Unassembled WGS sequence"/>
</dbReference>
<evidence type="ECO:0000256" key="2">
    <source>
        <dbReference type="SAM" id="MobiDB-lite"/>
    </source>
</evidence>
<accession>A0ABW8CV93</accession>
<feature type="region of interest" description="Disordered" evidence="2">
    <location>
        <begin position="330"/>
        <end position="362"/>
    </location>
</feature>
<evidence type="ECO:0000256" key="1">
    <source>
        <dbReference type="ARBA" id="ARBA00023270"/>
    </source>
</evidence>
<dbReference type="Pfam" id="PF00923">
    <property type="entry name" value="TAL_FSA"/>
    <property type="match status" value="1"/>
</dbReference>
<dbReference type="InterPro" id="IPR001585">
    <property type="entry name" value="TAL/FSA"/>
</dbReference>
<dbReference type="RefSeq" id="WP_399616237.1">
    <property type="nucleotide sequence ID" value="NZ_JBITYT010000008.1"/>
</dbReference>
<organism evidence="3 4">
    <name type="scientific">Streptomyces bikiniensis</name>
    <dbReference type="NCBI Taxonomy" id="1896"/>
    <lineage>
        <taxon>Bacteria</taxon>
        <taxon>Bacillati</taxon>
        <taxon>Actinomycetota</taxon>
        <taxon>Actinomycetes</taxon>
        <taxon>Kitasatosporales</taxon>
        <taxon>Streptomycetaceae</taxon>
        <taxon>Streptomyces</taxon>
    </lineage>
</organism>
<evidence type="ECO:0000313" key="4">
    <source>
        <dbReference type="Proteomes" id="UP001614391"/>
    </source>
</evidence>
<evidence type="ECO:0000313" key="3">
    <source>
        <dbReference type="EMBL" id="MFI9121503.1"/>
    </source>
</evidence>
<keyword evidence="4" id="KW-1185">Reference proteome</keyword>
<sequence>MNTSSVRRRPATGTVALWLDLKDAAAERARPERLAAMGAAGRIAGARLGPEAGVAAARRVCDALRPLHDRTGGRRGTVVLGLPSPASSPHPSPPSGPRPAPDAAGLVRGAASLADRVDRPNRAVALPANDAGVAAMEVLLGRGLPVHLATCFSARRYEQAAAAYLAALTRAHAEGRDPAALASTVAFGLRPLDVRIDALLDRAGGEEAKALRGTAALLAARLAQRAGARLFDPRTSPAWKALAAAGARPLRLVWTELGDLAPADGAPAGYTAGLGAADATLAVPAEAFDAATDLRPGPARADEEADARAEHFEACLRWFGIRPDEVVRELEGEPAEADAGPAAVTGPSRPPRDRTLVAGGAS</sequence>
<dbReference type="InterPro" id="IPR013785">
    <property type="entry name" value="Aldolase_TIM"/>
</dbReference>
<gene>
    <name evidence="3" type="ORF">ACIGW0_19185</name>
</gene>
<protein>
    <submittedName>
        <fullName evidence="3">Transaldolase family protein</fullName>
    </submittedName>
</protein>